<accession>A0ABS7DCI5</accession>
<dbReference type="EMBL" id="JAHZIJ010000027">
    <property type="protein sequence ID" value="MBW7477616.1"/>
    <property type="molecule type" value="Genomic_DNA"/>
</dbReference>
<dbReference type="InterPro" id="IPR036779">
    <property type="entry name" value="LysM_dom_sf"/>
</dbReference>
<dbReference type="CDD" id="cd00118">
    <property type="entry name" value="LysM"/>
    <property type="match status" value="1"/>
</dbReference>
<feature type="domain" description="LysM" evidence="2">
    <location>
        <begin position="70"/>
        <end position="120"/>
    </location>
</feature>
<dbReference type="RefSeq" id="WP_219874947.1">
    <property type="nucleotide sequence ID" value="NZ_JAHZIJ010000027.1"/>
</dbReference>
<evidence type="ECO:0000256" key="1">
    <source>
        <dbReference type="SAM" id="Phobius"/>
    </source>
</evidence>
<gene>
    <name evidence="3" type="ORF">K0T92_23120</name>
</gene>
<organism evidence="3 4">
    <name type="scientific">Paenibacillus oenotherae</name>
    <dbReference type="NCBI Taxonomy" id="1435645"/>
    <lineage>
        <taxon>Bacteria</taxon>
        <taxon>Bacillati</taxon>
        <taxon>Bacillota</taxon>
        <taxon>Bacilli</taxon>
        <taxon>Bacillales</taxon>
        <taxon>Paenibacillaceae</taxon>
        <taxon>Paenibacillus</taxon>
    </lineage>
</organism>
<evidence type="ECO:0000259" key="2">
    <source>
        <dbReference type="PROSITE" id="PS51782"/>
    </source>
</evidence>
<keyword evidence="4" id="KW-1185">Reference proteome</keyword>
<feature type="transmembrane region" description="Helical" evidence="1">
    <location>
        <begin position="32"/>
        <end position="53"/>
    </location>
</feature>
<dbReference type="PROSITE" id="PS51782">
    <property type="entry name" value="LYSM"/>
    <property type="match status" value="1"/>
</dbReference>
<dbReference type="InterPro" id="IPR018392">
    <property type="entry name" value="LysM"/>
</dbReference>
<protein>
    <submittedName>
        <fullName evidence="3">LysM peptidoglycan-binding domain-containing protein</fullName>
    </submittedName>
</protein>
<comment type="caution">
    <text evidence="3">The sequence shown here is derived from an EMBL/GenBank/DDBJ whole genome shotgun (WGS) entry which is preliminary data.</text>
</comment>
<dbReference type="SMART" id="SM00257">
    <property type="entry name" value="LysM"/>
    <property type="match status" value="1"/>
</dbReference>
<keyword evidence="1" id="KW-0812">Transmembrane</keyword>
<evidence type="ECO:0000313" key="3">
    <source>
        <dbReference type="EMBL" id="MBW7477616.1"/>
    </source>
</evidence>
<dbReference type="SUPFAM" id="SSF54106">
    <property type="entry name" value="LysM domain"/>
    <property type="match status" value="1"/>
</dbReference>
<dbReference type="Pfam" id="PF01476">
    <property type="entry name" value="LysM"/>
    <property type="match status" value="1"/>
</dbReference>
<dbReference type="Proteomes" id="UP000812277">
    <property type="component" value="Unassembled WGS sequence"/>
</dbReference>
<dbReference type="Gene3D" id="3.10.350.10">
    <property type="entry name" value="LysM domain"/>
    <property type="match status" value="1"/>
</dbReference>
<name>A0ABS7DCI5_9BACL</name>
<reference evidence="3 4" key="1">
    <citation type="submission" date="2021-07" db="EMBL/GenBank/DDBJ databases">
        <title>Paenibacillus radiodurans sp. nov., isolated from the southeastern edge of Tengger Desert.</title>
        <authorList>
            <person name="Zhang G."/>
        </authorList>
    </citation>
    <scope>NUCLEOTIDE SEQUENCE [LARGE SCALE GENOMIC DNA]</scope>
    <source>
        <strain evidence="3 4">DT7-4</strain>
    </source>
</reference>
<evidence type="ECO:0000313" key="4">
    <source>
        <dbReference type="Proteomes" id="UP000812277"/>
    </source>
</evidence>
<keyword evidence="1" id="KW-0472">Membrane</keyword>
<sequence>MISMISSYSNHNAHTTVKVAVKAKREHRVERLMLRLAGAALLFMLLFVGFAFMKGNASGDAPALPTADERVIVVATGDTLWSIASGISEADDDVRRIVYDLKERNDLGSSVLRSGQTLIVPK</sequence>
<proteinExistence type="predicted"/>
<keyword evidence="1" id="KW-1133">Transmembrane helix</keyword>